<feature type="region of interest" description="Disordered" evidence="1">
    <location>
        <begin position="534"/>
        <end position="558"/>
    </location>
</feature>
<reference evidence="3" key="1">
    <citation type="submission" date="2014-09" db="EMBL/GenBank/DDBJ databases">
        <authorList>
            <person name="Sharma Rahul"/>
            <person name="Thines Marco"/>
        </authorList>
    </citation>
    <scope>NUCLEOTIDE SEQUENCE [LARGE SCALE GENOMIC DNA]</scope>
</reference>
<dbReference type="AlphaFoldDB" id="A0A0P1BIL0"/>
<sequence length="776" mass="83286">MADSSLDHRSSSGQSSALGLNSKRPSIANPSPMLGSEAGRSESRAGSISTLWSSADCPFFLDTIATSQADVLRRSSGAASCAADSAPRIMLRNASSSSASSIQSLAQNPRFEILEHLEEDSLTVPDAQSLRVEPTSPRALPASEVRGASAATPTSTTFSQPKGTPTRLQKRRPSALQLDHLRHSPRRDINAASMPISVSYDSQLYTARSFSPGRSTLSQNTPLSSAFRTPTNASHQSHGARCAQDELRADEEPHKVTEGRSSGSTLASADPALYGKAQRYFSPSYSMDSPMHGQHPPGAFRQADIACSPSQRRTNLRHSASTYGTEESIEVFTPRDDSASSRSGSSMESTHEQPPETKQEFQTLSLSLGTQSRPATAPAEDSILWTSHHHSLREASKPVPRSPTSPLQTIASRSSAVRHHRGDVDRPRTSENVTPPHSASSGRSDFNAEMELTLSTDTAITMKKRGLSARLRAVSTPKLRTAAAWRFNSTDSSANPLPTIAHPTSPLSSAVPLKNQTAATKADATRSVQISSPKLGKHGTVKAPVRPTSARPKSKGGWASHLAEGLTLHLEHEGKREIVRMTYLYYDPFGAPESLCNNDSLITANGRPATPKRPKSKGGVQVSSDEQLGILEFGPAVNPSSPSTPTAISFRAKNEGSSPSMALLRHLTVGDDMKGDLLARQANLSLAQVGTNEVSGIERKGSLAWRFTYNVDVDAGSRTKILRPVGFSCSATLLDPVRARKGRLLNMMRKQMIASNIDSVPHEANRELSSHIDTPR</sequence>
<feature type="compositionally biased region" description="Polar residues" evidence="1">
    <location>
        <begin position="430"/>
        <end position="444"/>
    </location>
</feature>
<evidence type="ECO:0000313" key="3">
    <source>
        <dbReference type="Proteomes" id="UP000054845"/>
    </source>
</evidence>
<feature type="compositionally biased region" description="Polar residues" evidence="1">
    <location>
        <begin position="310"/>
        <end position="325"/>
    </location>
</feature>
<feature type="compositionally biased region" description="Low complexity" evidence="1">
    <location>
        <begin position="148"/>
        <end position="159"/>
    </location>
</feature>
<feature type="region of interest" description="Disordered" evidence="1">
    <location>
        <begin position="1"/>
        <end position="47"/>
    </location>
</feature>
<evidence type="ECO:0000313" key="2">
    <source>
        <dbReference type="EMBL" id="CEH16052.1"/>
    </source>
</evidence>
<feature type="compositionally biased region" description="Basic and acidic residues" evidence="1">
    <location>
        <begin position="243"/>
        <end position="258"/>
    </location>
</feature>
<evidence type="ECO:0000256" key="1">
    <source>
        <dbReference type="SAM" id="MobiDB-lite"/>
    </source>
</evidence>
<feature type="region of interest" description="Disordered" evidence="1">
    <location>
        <begin position="132"/>
        <end position="176"/>
    </location>
</feature>
<keyword evidence="3" id="KW-1185">Reference proteome</keyword>
<proteinExistence type="predicted"/>
<feature type="compositionally biased region" description="Basic and acidic residues" evidence="1">
    <location>
        <begin position="349"/>
        <end position="359"/>
    </location>
</feature>
<organism evidence="2 3">
    <name type="scientific">Ceraceosorus bombacis</name>
    <dbReference type="NCBI Taxonomy" id="401625"/>
    <lineage>
        <taxon>Eukaryota</taxon>
        <taxon>Fungi</taxon>
        <taxon>Dikarya</taxon>
        <taxon>Basidiomycota</taxon>
        <taxon>Ustilaginomycotina</taxon>
        <taxon>Exobasidiomycetes</taxon>
        <taxon>Ceraceosorales</taxon>
        <taxon>Ceraceosoraceae</taxon>
        <taxon>Ceraceosorus</taxon>
    </lineage>
</organism>
<feature type="compositionally biased region" description="Polar residues" evidence="1">
    <location>
        <begin position="402"/>
        <end position="415"/>
    </location>
</feature>
<dbReference type="OrthoDB" id="3269398at2759"/>
<feature type="region of interest" description="Disordered" evidence="1">
    <location>
        <begin position="310"/>
        <end position="362"/>
    </location>
</feature>
<name>A0A0P1BIL0_9BASI</name>
<feature type="region of interest" description="Disordered" evidence="1">
    <location>
        <begin position="211"/>
        <end position="271"/>
    </location>
</feature>
<dbReference type="EMBL" id="CCYA01000278">
    <property type="protein sequence ID" value="CEH16052.1"/>
    <property type="molecule type" value="Genomic_DNA"/>
</dbReference>
<protein>
    <submittedName>
        <fullName evidence="2">Uncharacterized protein</fullName>
    </submittedName>
</protein>
<accession>A0A0P1BIL0</accession>
<feature type="region of interest" description="Disordered" evidence="1">
    <location>
        <begin position="389"/>
        <end position="446"/>
    </location>
</feature>
<feature type="compositionally biased region" description="Basic and acidic residues" evidence="1">
    <location>
        <begin position="1"/>
        <end position="10"/>
    </location>
</feature>
<dbReference type="Proteomes" id="UP000054845">
    <property type="component" value="Unassembled WGS sequence"/>
</dbReference>
<feature type="compositionally biased region" description="Polar residues" evidence="1">
    <location>
        <begin position="211"/>
        <end position="237"/>
    </location>
</feature>